<dbReference type="AlphaFoldDB" id="A0A4R2NS54"/>
<dbReference type="EMBL" id="SLXM01000005">
    <property type="protein sequence ID" value="TCP24779.1"/>
    <property type="molecule type" value="Genomic_DNA"/>
</dbReference>
<keyword evidence="1" id="KW-1133">Transmembrane helix</keyword>
<evidence type="ECO:0000313" key="3">
    <source>
        <dbReference type="Proteomes" id="UP000294564"/>
    </source>
</evidence>
<dbReference type="OrthoDB" id="8451539at2"/>
<reference evidence="2 3" key="1">
    <citation type="submission" date="2019-03" db="EMBL/GenBank/DDBJ databases">
        <title>Genomic Encyclopedia of Type Strains, Phase IV (KMG-IV): sequencing the most valuable type-strain genomes for metagenomic binning, comparative biology and taxonomic classification.</title>
        <authorList>
            <person name="Goeker M."/>
        </authorList>
    </citation>
    <scope>NUCLEOTIDE SEQUENCE [LARGE SCALE GENOMIC DNA]</scope>
    <source>
        <strain evidence="2 3">DSM 14836</strain>
    </source>
</reference>
<name>A0A4R2NS54_9FLAO</name>
<sequence>MSNLFISLDQFRNVIAGGYADNTISARIGYYNHHYFPDRKSVPLYWKILEQIIDFTFKPVDGPNHCHEAFHNDPSEVFDNKLTNFLVVLASIIIIVPSCVLIGIILYSLTGIKIVKQKVINRNQKINERFDGCNKFLNSIRYEIIEHPNEIDLQNLESQKETIKQQLESLN</sequence>
<gene>
    <name evidence="2" type="ORF">EV195_105210</name>
</gene>
<keyword evidence="3" id="KW-1185">Reference proteome</keyword>
<organism evidence="2 3">
    <name type="scientific">Tenacibaculum skagerrakense</name>
    <dbReference type="NCBI Taxonomy" id="186571"/>
    <lineage>
        <taxon>Bacteria</taxon>
        <taxon>Pseudomonadati</taxon>
        <taxon>Bacteroidota</taxon>
        <taxon>Flavobacteriia</taxon>
        <taxon>Flavobacteriales</taxon>
        <taxon>Flavobacteriaceae</taxon>
        <taxon>Tenacibaculum</taxon>
    </lineage>
</organism>
<comment type="caution">
    <text evidence="2">The sequence shown here is derived from an EMBL/GenBank/DDBJ whole genome shotgun (WGS) entry which is preliminary data.</text>
</comment>
<keyword evidence="1" id="KW-0472">Membrane</keyword>
<proteinExistence type="predicted"/>
<dbReference type="Proteomes" id="UP000294564">
    <property type="component" value="Unassembled WGS sequence"/>
</dbReference>
<feature type="transmembrane region" description="Helical" evidence="1">
    <location>
        <begin position="85"/>
        <end position="109"/>
    </location>
</feature>
<protein>
    <submittedName>
        <fullName evidence="2">Uncharacterized protein</fullName>
    </submittedName>
</protein>
<evidence type="ECO:0000313" key="2">
    <source>
        <dbReference type="EMBL" id="TCP24779.1"/>
    </source>
</evidence>
<evidence type="ECO:0000256" key="1">
    <source>
        <dbReference type="SAM" id="Phobius"/>
    </source>
</evidence>
<dbReference type="RefSeq" id="WP_132794825.1">
    <property type="nucleotide sequence ID" value="NZ_SLXM01000005.1"/>
</dbReference>
<accession>A0A4R2NS54</accession>
<keyword evidence="1" id="KW-0812">Transmembrane</keyword>